<dbReference type="AlphaFoldDB" id="A0A6N3TAI6"/>
<name>A0A6N3TAI6_9PROT</name>
<dbReference type="EMBL" id="BJXQ01000052">
    <property type="protein sequence ID" value="GEN04937.1"/>
    <property type="molecule type" value="Genomic_DNA"/>
</dbReference>
<organism evidence="1 2">
    <name type="scientific">Acetobacter indonesiensis</name>
    <dbReference type="NCBI Taxonomy" id="104101"/>
    <lineage>
        <taxon>Bacteria</taxon>
        <taxon>Pseudomonadati</taxon>
        <taxon>Pseudomonadota</taxon>
        <taxon>Alphaproteobacteria</taxon>
        <taxon>Acetobacterales</taxon>
        <taxon>Acetobacteraceae</taxon>
        <taxon>Acetobacter</taxon>
    </lineage>
</organism>
<reference evidence="1 2" key="1">
    <citation type="submission" date="2019-07" db="EMBL/GenBank/DDBJ databases">
        <title>Whole genome shotgun sequence of Acetobacter indonesiensis NBRC 16471.</title>
        <authorList>
            <person name="Hosoyama A."/>
            <person name="Uohara A."/>
            <person name="Ohji S."/>
            <person name="Ichikawa N."/>
        </authorList>
    </citation>
    <scope>NUCLEOTIDE SEQUENCE [LARGE SCALE GENOMIC DNA]</scope>
    <source>
        <strain evidence="1 2">NBRC 16471</strain>
    </source>
</reference>
<sequence>MEADGALEGMMGLALVETDLSLALETGVENPVDHEQGALDATDLPQCEGQLILARVREKVGLSVRLMSLPLWV</sequence>
<dbReference type="Proteomes" id="UP000321104">
    <property type="component" value="Unassembled WGS sequence"/>
</dbReference>
<proteinExistence type="predicted"/>
<gene>
    <name evidence="1" type="ORF">AIN02nite_29620</name>
</gene>
<accession>A0A6N3TAI6</accession>
<evidence type="ECO:0000313" key="2">
    <source>
        <dbReference type="Proteomes" id="UP000321104"/>
    </source>
</evidence>
<comment type="caution">
    <text evidence="1">The sequence shown here is derived from an EMBL/GenBank/DDBJ whole genome shotgun (WGS) entry which is preliminary data.</text>
</comment>
<evidence type="ECO:0000313" key="1">
    <source>
        <dbReference type="EMBL" id="GEN04937.1"/>
    </source>
</evidence>
<protein>
    <submittedName>
        <fullName evidence="1">Uncharacterized protein</fullName>
    </submittedName>
</protein>